<protein>
    <submittedName>
        <fullName evidence="3">Alpha/beta hydrolase</fullName>
    </submittedName>
</protein>
<dbReference type="Proteomes" id="UP000830835">
    <property type="component" value="Unassembled WGS sequence"/>
</dbReference>
<proteinExistence type="predicted"/>
<dbReference type="PANTHER" id="PTHR12277">
    <property type="entry name" value="ALPHA/BETA HYDROLASE DOMAIN-CONTAINING PROTEIN"/>
    <property type="match status" value="1"/>
</dbReference>
<keyword evidence="1" id="KW-0812">Transmembrane</keyword>
<name>A0ABT0CBN6_THEVL</name>
<keyword evidence="3" id="KW-0378">Hydrolase</keyword>
<comment type="caution">
    <text evidence="3">The sequence shown here is derived from an EMBL/GenBank/DDBJ whole genome shotgun (WGS) entry which is preliminary data.</text>
</comment>
<keyword evidence="4" id="KW-1185">Reference proteome</keyword>
<evidence type="ECO:0000259" key="2">
    <source>
        <dbReference type="Pfam" id="PF12146"/>
    </source>
</evidence>
<dbReference type="InterPro" id="IPR029058">
    <property type="entry name" value="AB_hydrolase_fold"/>
</dbReference>
<feature type="transmembrane region" description="Helical" evidence="1">
    <location>
        <begin position="20"/>
        <end position="41"/>
    </location>
</feature>
<reference evidence="3" key="1">
    <citation type="submission" date="2021-02" db="EMBL/GenBank/DDBJ databases">
        <title>The CRISPR/cas machinery reduction and long-range gene transfer in the hot spring cyanobacterium Synechococcus.</title>
        <authorList>
            <person name="Dvorak P."/>
            <person name="Jahodarova E."/>
            <person name="Hasler P."/>
            <person name="Poulickova A."/>
        </authorList>
    </citation>
    <scope>NUCLEOTIDE SEQUENCE</scope>
    <source>
        <strain evidence="3">Rupite</strain>
    </source>
</reference>
<accession>A0ABT0CBN6</accession>
<evidence type="ECO:0000313" key="4">
    <source>
        <dbReference type="Proteomes" id="UP000830835"/>
    </source>
</evidence>
<evidence type="ECO:0000313" key="3">
    <source>
        <dbReference type="EMBL" id="MCJ2543198.1"/>
    </source>
</evidence>
<dbReference type="EMBL" id="JAFIRA010000023">
    <property type="protein sequence ID" value="MCJ2543198.1"/>
    <property type="molecule type" value="Genomic_DNA"/>
</dbReference>
<keyword evidence="1" id="KW-1133">Transmembrane helix</keyword>
<evidence type="ECO:0000256" key="1">
    <source>
        <dbReference type="SAM" id="Phobius"/>
    </source>
</evidence>
<dbReference type="SUPFAM" id="SSF53474">
    <property type="entry name" value="alpha/beta-Hydrolases"/>
    <property type="match status" value="1"/>
</dbReference>
<dbReference type="Pfam" id="PF12146">
    <property type="entry name" value="Hydrolase_4"/>
    <property type="match status" value="1"/>
</dbReference>
<sequence>MVSRPWLRQLVWGSFSWVRVGRSLILIGLIVYGYLIWLGWFQSERMIFLPRPASYQDGEQILKLTTSDGLLISAIYLPNPAASYTLLYSHGNAEDLGDILPRLFSLQRQGFSILAYDYRGYGTSQGEPSEAGAYKDIEAAYDYLIAQGIPPAQILVYGRSVGGGPSVYLAAQKPVGGVILESTFVTAFRVLTRIPLLPFDRFDNLSRIPTIDCPLLILHGTDDGLIPFWHAQTLYKAARDPKRLVPIEGANHNNLLQVAGDRYYSILHQFVEELVDP</sequence>
<dbReference type="PANTHER" id="PTHR12277:SF81">
    <property type="entry name" value="PROTEIN ABHD13"/>
    <property type="match status" value="1"/>
</dbReference>
<feature type="domain" description="Serine aminopeptidase S33" evidence="2">
    <location>
        <begin position="85"/>
        <end position="185"/>
    </location>
</feature>
<dbReference type="RefSeq" id="WP_244350475.1">
    <property type="nucleotide sequence ID" value="NZ_JAFIRA010000023.1"/>
</dbReference>
<organism evidence="3 4">
    <name type="scientific">Thermostichus vulcanus str. 'Rupite'</name>
    <dbReference type="NCBI Taxonomy" id="2813851"/>
    <lineage>
        <taxon>Bacteria</taxon>
        <taxon>Bacillati</taxon>
        <taxon>Cyanobacteriota</taxon>
        <taxon>Cyanophyceae</taxon>
        <taxon>Thermostichales</taxon>
        <taxon>Thermostichaceae</taxon>
        <taxon>Thermostichus</taxon>
    </lineage>
</organism>
<dbReference type="InterPro" id="IPR022742">
    <property type="entry name" value="Hydrolase_4"/>
</dbReference>
<dbReference type="GO" id="GO:0016787">
    <property type="term" value="F:hydrolase activity"/>
    <property type="evidence" value="ECO:0007669"/>
    <property type="project" value="UniProtKB-KW"/>
</dbReference>
<gene>
    <name evidence="3" type="ORF">JX360_09805</name>
</gene>
<dbReference type="Gene3D" id="3.40.50.1820">
    <property type="entry name" value="alpha/beta hydrolase"/>
    <property type="match status" value="1"/>
</dbReference>
<keyword evidence="1" id="KW-0472">Membrane</keyword>